<evidence type="ECO:0000313" key="2">
    <source>
        <dbReference type="EMBL" id="KKM88932.1"/>
    </source>
</evidence>
<organism evidence="2">
    <name type="scientific">marine sediment metagenome</name>
    <dbReference type="NCBI Taxonomy" id="412755"/>
    <lineage>
        <taxon>unclassified sequences</taxon>
        <taxon>metagenomes</taxon>
        <taxon>ecological metagenomes</taxon>
    </lineage>
</organism>
<comment type="caution">
    <text evidence="2">The sequence shown here is derived from an EMBL/GenBank/DDBJ whole genome shotgun (WGS) entry which is preliminary data.</text>
</comment>
<keyword evidence="1" id="KW-0175">Coiled coil</keyword>
<sequence length="48" mass="5697">MDSESEEEREYREKLEELSILAEIEEQEYWGPPDQDSLCKGILGFDLF</sequence>
<accession>A0A0F9P669</accession>
<dbReference type="AlphaFoldDB" id="A0A0F9P669"/>
<reference evidence="2" key="1">
    <citation type="journal article" date="2015" name="Nature">
        <title>Complex archaea that bridge the gap between prokaryotes and eukaryotes.</title>
        <authorList>
            <person name="Spang A."/>
            <person name="Saw J.H."/>
            <person name="Jorgensen S.L."/>
            <person name="Zaremba-Niedzwiedzka K."/>
            <person name="Martijn J."/>
            <person name="Lind A.E."/>
            <person name="van Eijk R."/>
            <person name="Schleper C."/>
            <person name="Guy L."/>
            <person name="Ettema T.J."/>
        </authorList>
    </citation>
    <scope>NUCLEOTIDE SEQUENCE</scope>
</reference>
<proteinExistence type="predicted"/>
<feature type="coiled-coil region" evidence="1">
    <location>
        <begin position="1"/>
        <end position="28"/>
    </location>
</feature>
<dbReference type="EMBL" id="LAZR01006895">
    <property type="protein sequence ID" value="KKM88932.1"/>
    <property type="molecule type" value="Genomic_DNA"/>
</dbReference>
<gene>
    <name evidence="2" type="ORF">LCGC14_1253770</name>
</gene>
<name>A0A0F9P669_9ZZZZ</name>
<protein>
    <submittedName>
        <fullName evidence="2">Uncharacterized protein</fullName>
    </submittedName>
</protein>
<evidence type="ECO:0000256" key="1">
    <source>
        <dbReference type="SAM" id="Coils"/>
    </source>
</evidence>